<evidence type="ECO:0000313" key="2">
    <source>
        <dbReference type="Proteomes" id="UP000238034"/>
    </source>
</evidence>
<proteinExistence type="predicted"/>
<dbReference type="AlphaFoldDB" id="A0A2T0TYZ9"/>
<reference evidence="1 2" key="1">
    <citation type="submission" date="2018-03" db="EMBL/GenBank/DDBJ databases">
        <title>Genomic Encyclopedia of Type Strains, Phase III (KMG-III): the genomes of soil and plant-associated and newly described type strains.</title>
        <authorList>
            <person name="Whitman W."/>
        </authorList>
    </citation>
    <scope>NUCLEOTIDE SEQUENCE [LARGE SCALE GENOMIC DNA]</scope>
    <source>
        <strain evidence="1 2">CGMCC 1.9313</strain>
    </source>
</reference>
<dbReference type="EMBL" id="PVTH01000008">
    <property type="protein sequence ID" value="PRY50880.1"/>
    <property type="molecule type" value="Genomic_DNA"/>
</dbReference>
<keyword evidence="2" id="KW-1185">Reference proteome</keyword>
<protein>
    <submittedName>
        <fullName evidence="1">Uncharacterized protein</fullName>
    </submittedName>
</protein>
<evidence type="ECO:0000313" key="1">
    <source>
        <dbReference type="EMBL" id="PRY50880.1"/>
    </source>
</evidence>
<organism evidence="1 2">
    <name type="scientific">Arcticibacter pallidicorallinus</name>
    <dbReference type="NCBI Taxonomy" id="1259464"/>
    <lineage>
        <taxon>Bacteria</taxon>
        <taxon>Pseudomonadati</taxon>
        <taxon>Bacteroidota</taxon>
        <taxon>Sphingobacteriia</taxon>
        <taxon>Sphingobacteriales</taxon>
        <taxon>Sphingobacteriaceae</taxon>
        <taxon>Arcticibacter</taxon>
    </lineage>
</organism>
<comment type="caution">
    <text evidence="1">The sequence shown here is derived from an EMBL/GenBank/DDBJ whole genome shotgun (WGS) entry which is preliminary data.</text>
</comment>
<gene>
    <name evidence="1" type="ORF">B0I27_10888</name>
</gene>
<name>A0A2T0TYZ9_9SPHI</name>
<sequence length="38" mass="4522">MSSFKVNLSLLKHIFELKHAAKSYFVQTYIRERSTYGK</sequence>
<dbReference type="Proteomes" id="UP000238034">
    <property type="component" value="Unassembled WGS sequence"/>
</dbReference>
<accession>A0A2T0TYZ9</accession>